<organism evidence="2">
    <name type="scientific">hydrocarbon metagenome</name>
    <dbReference type="NCBI Taxonomy" id="938273"/>
    <lineage>
        <taxon>unclassified sequences</taxon>
        <taxon>metagenomes</taxon>
        <taxon>ecological metagenomes</taxon>
    </lineage>
</organism>
<dbReference type="EMBL" id="LNQE01001117">
    <property type="protein sequence ID" value="KUG20990.1"/>
    <property type="molecule type" value="Genomic_DNA"/>
</dbReference>
<reference evidence="2" key="1">
    <citation type="journal article" date="2015" name="Proc. Natl. Acad. Sci. U.S.A.">
        <title>Networks of energetic and metabolic interactions define dynamics in microbial communities.</title>
        <authorList>
            <person name="Embree M."/>
            <person name="Liu J.K."/>
            <person name="Al-Bassam M.M."/>
            <person name="Zengler K."/>
        </authorList>
    </citation>
    <scope>NUCLEOTIDE SEQUENCE</scope>
</reference>
<sequence length="207" mass="23147">MKMKTILLVFLILISTGVTGVTAITGDPGGGMGQQLQNQTPAQGPDSLQDVQNQTQSQAQGPEQAQNRTQEQLGEQERLQDRTQSMDATRLQQRLQERKQEQLQEQAELPAERQRVLARYSNVSAFVHVLSNESQSRELLGEGPGGIGPQVSEYAREFNNSLQAQIRAEERIESRNAFVRFLVGGDEEAVGTLEQETIRNQERIQEM</sequence>
<protein>
    <submittedName>
        <fullName evidence="2">Uncharacterized protein</fullName>
    </submittedName>
</protein>
<proteinExistence type="predicted"/>
<evidence type="ECO:0000313" key="2">
    <source>
        <dbReference type="EMBL" id="KUG20990.1"/>
    </source>
</evidence>
<accession>A0A0W8FK58</accession>
<name>A0A0W8FK58_9ZZZZ</name>
<evidence type="ECO:0000256" key="1">
    <source>
        <dbReference type="SAM" id="MobiDB-lite"/>
    </source>
</evidence>
<feature type="compositionally biased region" description="Polar residues" evidence="1">
    <location>
        <begin position="49"/>
        <end position="73"/>
    </location>
</feature>
<feature type="region of interest" description="Disordered" evidence="1">
    <location>
        <begin position="29"/>
        <end position="110"/>
    </location>
</feature>
<dbReference type="AlphaFoldDB" id="A0A0W8FK58"/>
<gene>
    <name evidence="2" type="ORF">ASZ90_009256</name>
</gene>
<comment type="caution">
    <text evidence="2">The sequence shown here is derived from an EMBL/GenBank/DDBJ whole genome shotgun (WGS) entry which is preliminary data.</text>
</comment>